<proteinExistence type="inferred from homology"/>
<sequence length="517" mass="56932">MTWSTDRRSLMKAGGAFLASLTTGLPQLAWSAEGKTLRLRVADDFQVVDPYGMIGELDQILQACCTVTLVQLPDMRQEQKVTPYAASHYEWTSPTTLAFSLHEGLKWTGDFGPVTAEDVKYSFERLRGSDSAWAYQFEKLDRVEVTGERTGILHLTEAFLPFELIALPYYGGNIVCKAATEAAGGSFTTAFPAECGPYLFDSWEQNAKITLKRNPDWPLSAPPFDVIEFYIVTDDQAALLAYEAGSFDFTRVAISESEALKAKPPADSVLLEAASTRYAWLTINMNAPTLQDVRVRRAIQLAYDGEAVLEGVYNGLVPRATGVVPAASGYAREANLYGGRDVEQAKALLAEAGAEGIVLQLYCTTDSSSLTTAQIIQASLAEAGIMVELQPTESAAYWALGDSASGEQYKSIELVLMNFAGGLDPSENLVWFRPDQIGIYNWSFFDNAEFEALFVKSMTETDPAARKTMFNRMEDLMEESGGFIFICFEPYLAVHHSRLEPVILADGHPDPTRFSLR</sequence>
<dbReference type="EMBL" id="JACDXX010000025">
    <property type="protein sequence ID" value="MCB5412010.1"/>
    <property type="molecule type" value="Genomic_DNA"/>
</dbReference>
<reference evidence="6 7" key="1">
    <citation type="submission" date="2020-07" db="EMBL/GenBank/DDBJ databases">
        <title>Pseudogemmobacter sp. nov., isolated from poultry manure in Taiwan.</title>
        <authorList>
            <person name="Lin S.-Y."/>
            <person name="Tang Y.-S."/>
            <person name="Young C.-C."/>
        </authorList>
    </citation>
    <scope>NUCLEOTIDE SEQUENCE [LARGE SCALE GENOMIC DNA]</scope>
    <source>
        <strain evidence="6 7">CC-YST710</strain>
    </source>
</reference>
<dbReference type="Pfam" id="PF00496">
    <property type="entry name" value="SBP_bac_5"/>
    <property type="match status" value="1"/>
</dbReference>
<dbReference type="CDD" id="cd00995">
    <property type="entry name" value="PBP2_NikA_DppA_OppA_like"/>
    <property type="match status" value="1"/>
</dbReference>
<dbReference type="Gene3D" id="3.10.105.10">
    <property type="entry name" value="Dipeptide-binding Protein, Domain 3"/>
    <property type="match status" value="1"/>
</dbReference>
<dbReference type="Gene3D" id="3.40.190.10">
    <property type="entry name" value="Periplasmic binding protein-like II"/>
    <property type="match status" value="1"/>
</dbReference>
<evidence type="ECO:0000256" key="3">
    <source>
        <dbReference type="ARBA" id="ARBA00022448"/>
    </source>
</evidence>
<keyword evidence="7" id="KW-1185">Reference proteome</keyword>
<evidence type="ECO:0000256" key="2">
    <source>
        <dbReference type="ARBA" id="ARBA00005695"/>
    </source>
</evidence>
<dbReference type="InterPro" id="IPR000914">
    <property type="entry name" value="SBP_5_dom"/>
</dbReference>
<dbReference type="Proteomes" id="UP001198571">
    <property type="component" value="Unassembled WGS sequence"/>
</dbReference>
<evidence type="ECO:0000313" key="7">
    <source>
        <dbReference type="Proteomes" id="UP001198571"/>
    </source>
</evidence>
<organism evidence="6 7">
    <name type="scientific">Pseudogemmobacter faecipullorum</name>
    <dbReference type="NCBI Taxonomy" id="2755041"/>
    <lineage>
        <taxon>Bacteria</taxon>
        <taxon>Pseudomonadati</taxon>
        <taxon>Pseudomonadota</taxon>
        <taxon>Alphaproteobacteria</taxon>
        <taxon>Rhodobacterales</taxon>
        <taxon>Paracoccaceae</taxon>
        <taxon>Pseudogemmobacter</taxon>
    </lineage>
</organism>
<keyword evidence="4" id="KW-0732">Signal</keyword>
<evidence type="ECO:0000313" key="6">
    <source>
        <dbReference type="EMBL" id="MCB5412010.1"/>
    </source>
</evidence>
<gene>
    <name evidence="6" type="ORF">H0485_18650</name>
</gene>
<dbReference type="RefSeq" id="WP_226937440.1">
    <property type="nucleotide sequence ID" value="NZ_JACDXX010000025.1"/>
</dbReference>
<dbReference type="InterPro" id="IPR030678">
    <property type="entry name" value="Peptide/Ni-bd"/>
</dbReference>
<dbReference type="PROSITE" id="PS51318">
    <property type="entry name" value="TAT"/>
    <property type="match status" value="1"/>
</dbReference>
<dbReference type="SUPFAM" id="SSF53850">
    <property type="entry name" value="Periplasmic binding protein-like II"/>
    <property type="match status" value="1"/>
</dbReference>
<comment type="similarity">
    <text evidence="2">Belongs to the bacterial solute-binding protein 5 family.</text>
</comment>
<accession>A0ABS8CT72</accession>
<feature type="domain" description="Solute-binding protein family 5" evidence="5">
    <location>
        <begin position="81"/>
        <end position="401"/>
    </location>
</feature>
<dbReference type="PIRSF" id="PIRSF002741">
    <property type="entry name" value="MppA"/>
    <property type="match status" value="1"/>
</dbReference>
<evidence type="ECO:0000256" key="4">
    <source>
        <dbReference type="ARBA" id="ARBA00022729"/>
    </source>
</evidence>
<evidence type="ECO:0000259" key="5">
    <source>
        <dbReference type="Pfam" id="PF00496"/>
    </source>
</evidence>
<dbReference type="PANTHER" id="PTHR30290:SF9">
    <property type="entry name" value="OLIGOPEPTIDE-BINDING PROTEIN APPA"/>
    <property type="match status" value="1"/>
</dbReference>
<dbReference type="InterPro" id="IPR039424">
    <property type="entry name" value="SBP_5"/>
</dbReference>
<protein>
    <submittedName>
        <fullName evidence="6">ABC transporter substrate-binding protein</fullName>
    </submittedName>
</protein>
<keyword evidence="3" id="KW-0813">Transport</keyword>
<comment type="subcellular location">
    <subcellularLocation>
        <location evidence="1">Periplasm</location>
    </subcellularLocation>
</comment>
<evidence type="ECO:0000256" key="1">
    <source>
        <dbReference type="ARBA" id="ARBA00004418"/>
    </source>
</evidence>
<dbReference type="PANTHER" id="PTHR30290">
    <property type="entry name" value="PERIPLASMIC BINDING COMPONENT OF ABC TRANSPORTER"/>
    <property type="match status" value="1"/>
</dbReference>
<comment type="caution">
    <text evidence="6">The sequence shown here is derived from an EMBL/GenBank/DDBJ whole genome shotgun (WGS) entry which is preliminary data.</text>
</comment>
<name>A0ABS8CT72_9RHOB</name>
<dbReference type="InterPro" id="IPR006311">
    <property type="entry name" value="TAT_signal"/>
</dbReference>